<keyword evidence="2 12" id="KW-0489">Methyltransferase</keyword>
<dbReference type="EC" id="2.1.1.56" evidence="1"/>
<dbReference type="GO" id="GO:0004482">
    <property type="term" value="F:mRNA 5'-cap (guanine-N7-)-methyltransferase activity"/>
    <property type="evidence" value="ECO:0007669"/>
    <property type="project" value="UniProtKB-EC"/>
</dbReference>
<evidence type="ECO:0000256" key="1">
    <source>
        <dbReference type="ARBA" id="ARBA00011926"/>
    </source>
</evidence>
<dbReference type="GO" id="GO:0003723">
    <property type="term" value="F:RNA binding"/>
    <property type="evidence" value="ECO:0007669"/>
    <property type="project" value="UniProtKB-KW"/>
</dbReference>
<dbReference type="InterPro" id="IPR029063">
    <property type="entry name" value="SAM-dependent_MTases_sf"/>
</dbReference>
<dbReference type="Gene3D" id="3.40.50.150">
    <property type="entry name" value="Vaccinia Virus protein VP39"/>
    <property type="match status" value="1"/>
</dbReference>
<dbReference type="SUPFAM" id="SSF53335">
    <property type="entry name" value="S-adenosyl-L-methionine-dependent methyltransferases"/>
    <property type="match status" value="1"/>
</dbReference>
<keyword evidence="4" id="KW-0949">S-adenosyl-L-methionine</keyword>
<keyword evidence="6" id="KW-0507">mRNA processing</keyword>
<keyword evidence="3" id="KW-0808">Transferase</keyword>
<dbReference type="PANTHER" id="PTHR12189">
    <property type="entry name" value="MRNA GUANINE-7- METHYLTRANSFERASE"/>
    <property type="match status" value="1"/>
</dbReference>
<evidence type="ECO:0000256" key="3">
    <source>
        <dbReference type="ARBA" id="ARBA00022679"/>
    </source>
</evidence>
<name>A0AAD5U158_9FUNG</name>
<organism evidence="12 13">
    <name type="scientific">Clydaea vesicula</name>
    <dbReference type="NCBI Taxonomy" id="447962"/>
    <lineage>
        <taxon>Eukaryota</taxon>
        <taxon>Fungi</taxon>
        <taxon>Fungi incertae sedis</taxon>
        <taxon>Chytridiomycota</taxon>
        <taxon>Chytridiomycota incertae sedis</taxon>
        <taxon>Chytridiomycetes</taxon>
        <taxon>Lobulomycetales</taxon>
        <taxon>Lobulomycetaceae</taxon>
        <taxon>Clydaea</taxon>
    </lineage>
</organism>
<protein>
    <recommendedName>
        <fullName evidence="10">mRNA cap guanine-N(7) methyltransferase</fullName>
        <ecNumber evidence="1">2.1.1.56</ecNumber>
    </recommendedName>
    <alternativeName>
        <fullName evidence="7">mRNA (guanine-N(7))-methyltransferase</fullName>
    </alternativeName>
    <alternativeName>
        <fullName evidence="8">mRNA cap methyltransferase</fullName>
    </alternativeName>
</protein>
<evidence type="ECO:0000256" key="6">
    <source>
        <dbReference type="ARBA" id="ARBA00023042"/>
    </source>
</evidence>
<comment type="catalytic activity">
    <reaction evidence="9">
        <text>a 5'-end (5'-triphosphoguanosine)-ribonucleoside in mRNA + S-adenosyl-L-methionine = a 5'-end (N(7)-methyl 5'-triphosphoguanosine)-ribonucleoside in mRNA + S-adenosyl-L-homocysteine</text>
        <dbReference type="Rhea" id="RHEA:67008"/>
        <dbReference type="Rhea" id="RHEA-COMP:17166"/>
        <dbReference type="Rhea" id="RHEA-COMP:17167"/>
        <dbReference type="ChEBI" id="CHEBI:57856"/>
        <dbReference type="ChEBI" id="CHEBI:59789"/>
        <dbReference type="ChEBI" id="CHEBI:156461"/>
        <dbReference type="ChEBI" id="CHEBI:167617"/>
        <dbReference type="EC" id="2.1.1.56"/>
    </reaction>
</comment>
<dbReference type="PANTHER" id="PTHR12189:SF2">
    <property type="entry name" value="MRNA CAP GUANINE-N7 METHYLTRANSFERASE"/>
    <property type="match status" value="1"/>
</dbReference>
<dbReference type="PROSITE" id="PS51562">
    <property type="entry name" value="RNA_CAP0_MT"/>
    <property type="match status" value="1"/>
</dbReference>
<gene>
    <name evidence="12" type="primary">ABD1</name>
    <name evidence="12" type="ORF">HK099_005763</name>
</gene>
<dbReference type="AlphaFoldDB" id="A0AAD5U158"/>
<keyword evidence="13" id="KW-1185">Reference proteome</keyword>
<evidence type="ECO:0000256" key="9">
    <source>
        <dbReference type="ARBA" id="ARBA00044712"/>
    </source>
</evidence>
<keyword evidence="5" id="KW-0694">RNA-binding</keyword>
<evidence type="ECO:0000313" key="13">
    <source>
        <dbReference type="Proteomes" id="UP001211065"/>
    </source>
</evidence>
<dbReference type="GO" id="GO:0005634">
    <property type="term" value="C:nucleus"/>
    <property type="evidence" value="ECO:0007669"/>
    <property type="project" value="TreeGrafter"/>
</dbReference>
<dbReference type="Proteomes" id="UP001211065">
    <property type="component" value="Unassembled WGS sequence"/>
</dbReference>
<evidence type="ECO:0000313" key="12">
    <source>
        <dbReference type="EMBL" id="KAJ3216715.1"/>
    </source>
</evidence>
<feature type="domain" description="MRNA cap 0 methyltransferase" evidence="11">
    <location>
        <begin position="1"/>
        <end position="223"/>
    </location>
</feature>
<dbReference type="Pfam" id="PF03291">
    <property type="entry name" value="mRNA_G-N7_MeTrfase"/>
    <property type="match status" value="1"/>
</dbReference>
<dbReference type="InterPro" id="IPR039753">
    <property type="entry name" value="RG7MT1"/>
</dbReference>
<reference evidence="12" key="1">
    <citation type="submission" date="2020-05" db="EMBL/GenBank/DDBJ databases">
        <title>Phylogenomic resolution of chytrid fungi.</title>
        <authorList>
            <person name="Stajich J.E."/>
            <person name="Amses K."/>
            <person name="Simmons R."/>
            <person name="Seto K."/>
            <person name="Myers J."/>
            <person name="Bonds A."/>
            <person name="Quandt C.A."/>
            <person name="Barry K."/>
            <person name="Liu P."/>
            <person name="Grigoriev I."/>
            <person name="Longcore J.E."/>
            <person name="James T.Y."/>
        </authorList>
    </citation>
    <scope>NUCLEOTIDE SEQUENCE</scope>
    <source>
        <strain evidence="12">JEL0476</strain>
    </source>
</reference>
<proteinExistence type="predicted"/>
<evidence type="ECO:0000256" key="4">
    <source>
        <dbReference type="ARBA" id="ARBA00022691"/>
    </source>
</evidence>
<evidence type="ECO:0000256" key="5">
    <source>
        <dbReference type="ARBA" id="ARBA00022884"/>
    </source>
</evidence>
<evidence type="ECO:0000259" key="11">
    <source>
        <dbReference type="PROSITE" id="PS51562"/>
    </source>
</evidence>
<evidence type="ECO:0000256" key="7">
    <source>
        <dbReference type="ARBA" id="ARBA00032772"/>
    </source>
</evidence>
<keyword evidence="6" id="KW-0506">mRNA capping</keyword>
<evidence type="ECO:0000256" key="2">
    <source>
        <dbReference type="ARBA" id="ARBA00022603"/>
    </source>
</evidence>
<evidence type="ECO:0000256" key="10">
    <source>
        <dbReference type="ARBA" id="ARBA00049739"/>
    </source>
</evidence>
<comment type="caution">
    <text evidence="12">The sequence shown here is derived from an EMBL/GenBank/DDBJ whole genome shotgun (WGS) entry which is preliminary data.</text>
</comment>
<sequence>MEACGKGGDLKKWEKAEIRDLFAADIAAVSIDHARMRFSEYSYKFGARFVAMDCFETKISTVVPSNHLFDFVSIQFALHYSFESEQKARTALINASSNLRKGGYFCGTIPDADRIIKNVRGPKKRLEFGNSIYKIKFEQVDHTYEFGHKYTFDLMDAIDRLAKDYGLELVYKKGFHELFYEEIRNPEFRQRLHRMKVLNKKNTISNEEWEAIGLYTAFAFKKMF</sequence>
<accession>A0AAD5U158</accession>
<dbReference type="EMBL" id="JADGJW010000464">
    <property type="protein sequence ID" value="KAJ3216715.1"/>
    <property type="molecule type" value="Genomic_DNA"/>
</dbReference>
<evidence type="ECO:0000256" key="8">
    <source>
        <dbReference type="ARBA" id="ARBA00033387"/>
    </source>
</evidence>
<dbReference type="InterPro" id="IPR004971">
    <property type="entry name" value="mRNA_G-N7_MeTrfase_dom"/>
</dbReference>